<accession>A0ACC0DGI0</accession>
<name>A0ACC0DGI0_9PEZI</name>
<keyword evidence="2" id="KW-1185">Reference proteome</keyword>
<protein>
    <submittedName>
        <fullName evidence="1">Uncharacterized protein</fullName>
    </submittedName>
</protein>
<organism evidence="1 2">
    <name type="scientific">Hypoxylon rubiginosum</name>
    <dbReference type="NCBI Taxonomy" id="110542"/>
    <lineage>
        <taxon>Eukaryota</taxon>
        <taxon>Fungi</taxon>
        <taxon>Dikarya</taxon>
        <taxon>Ascomycota</taxon>
        <taxon>Pezizomycotina</taxon>
        <taxon>Sordariomycetes</taxon>
        <taxon>Xylariomycetidae</taxon>
        <taxon>Xylariales</taxon>
        <taxon>Hypoxylaceae</taxon>
        <taxon>Hypoxylon</taxon>
    </lineage>
</organism>
<evidence type="ECO:0000313" key="1">
    <source>
        <dbReference type="EMBL" id="KAI6091623.1"/>
    </source>
</evidence>
<evidence type="ECO:0000313" key="2">
    <source>
        <dbReference type="Proteomes" id="UP001497680"/>
    </source>
</evidence>
<gene>
    <name evidence="1" type="ORF">F4821DRAFT_226532</name>
</gene>
<reference evidence="1 2" key="1">
    <citation type="journal article" date="2022" name="New Phytol.">
        <title>Ecological generalism drives hyperdiversity of secondary metabolite gene clusters in xylarialean endophytes.</title>
        <authorList>
            <person name="Franco M.E.E."/>
            <person name="Wisecaver J.H."/>
            <person name="Arnold A.E."/>
            <person name="Ju Y.M."/>
            <person name="Slot J.C."/>
            <person name="Ahrendt S."/>
            <person name="Moore L.P."/>
            <person name="Eastman K.E."/>
            <person name="Scott K."/>
            <person name="Konkel Z."/>
            <person name="Mondo S.J."/>
            <person name="Kuo A."/>
            <person name="Hayes R.D."/>
            <person name="Haridas S."/>
            <person name="Andreopoulos B."/>
            <person name="Riley R."/>
            <person name="LaButti K."/>
            <person name="Pangilinan J."/>
            <person name="Lipzen A."/>
            <person name="Amirebrahimi M."/>
            <person name="Yan J."/>
            <person name="Adam C."/>
            <person name="Keymanesh K."/>
            <person name="Ng V."/>
            <person name="Louie K."/>
            <person name="Northen T."/>
            <person name="Drula E."/>
            <person name="Henrissat B."/>
            <person name="Hsieh H.M."/>
            <person name="Youens-Clark K."/>
            <person name="Lutzoni F."/>
            <person name="Miadlikowska J."/>
            <person name="Eastwood D.C."/>
            <person name="Hamelin R.C."/>
            <person name="Grigoriev I.V."/>
            <person name="U'Ren J.M."/>
        </authorList>
    </citation>
    <scope>NUCLEOTIDE SEQUENCE [LARGE SCALE GENOMIC DNA]</scope>
    <source>
        <strain evidence="1 2">ER1909</strain>
    </source>
</reference>
<proteinExistence type="predicted"/>
<comment type="caution">
    <text evidence="1">The sequence shown here is derived from an EMBL/GenBank/DDBJ whole genome shotgun (WGS) entry which is preliminary data.</text>
</comment>
<dbReference type="EMBL" id="MU394286">
    <property type="protein sequence ID" value="KAI6091623.1"/>
    <property type="molecule type" value="Genomic_DNA"/>
</dbReference>
<sequence length="410" mass="45466">MEKKPSLPALTKATNEYRAILERARAIGGDPTIWYYQWLSAYISAKALGVPDVAGTPAVKDFIDAVGARMVPDWATYRLDDHIMNISLGRPTLTLEQISICFIGWIEAVSRHSPVPVIPQNETVARRPDDSNKLVDSQSTSSGHRCPCNKEPREAHPWIPEACGVLQFAITGRAGRKIPQLSDDECEKIRERYQFKRWRSLRTRIEELGWSVKPIIHSAEADGESTCGNLDEEVWSGNMVTAVTRPRLVKELHDAAGHQGPDFVPGVVTALNLSHPLSKSTVLGTDSTVHLVNDKMFFEPGTFKPAAPEADDYVLVGSKSLPIAGTGKRVLRKMVNGDGGPNTVDIILHDVVLVEGFHMNIVSEARLNMSGLWFGGKDCSLRSGTYQNSKLLKRLVRKHNLVFIEYKPIR</sequence>
<dbReference type="Proteomes" id="UP001497680">
    <property type="component" value="Unassembled WGS sequence"/>
</dbReference>